<dbReference type="InterPro" id="IPR000340">
    <property type="entry name" value="Dual-sp_phosphatase_cat-dom"/>
</dbReference>
<evidence type="ECO:0000259" key="5">
    <source>
        <dbReference type="PROSITE" id="PS50054"/>
    </source>
</evidence>
<accession>A0AAW2Z1V4</accession>
<dbReference type="Pfam" id="PF00782">
    <property type="entry name" value="DSPc"/>
    <property type="match status" value="1"/>
</dbReference>
<dbReference type="GO" id="GO:0004725">
    <property type="term" value="F:protein tyrosine phosphatase activity"/>
    <property type="evidence" value="ECO:0007669"/>
    <property type="project" value="UniProtKB-EC"/>
</dbReference>
<dbReference type="InterPro" id="IPR000387">
    <property type="entry name" value="Tyr_Pase_dom"/>
</dbReference>
<evidence type="ECO:0000256" key="3">
    <source>
        <dbReference type="ARBA" id="ARBA00022801"/>
    </source>
</evidence>
<comment type="caution">
    <text evidence="8">The sequence shown here is derived from an EMBL/GenBank/DDBJ whole genome shotgun (WGS) entry which is preliminary data.</text>
</comment>
<dbReference type="InterPro" id="IPR001374">
    <property type="entry name" value="R3H_dom"/>
</dbReference>
<dbReference type="PROSITE" id="PS51061">
    <property type="entry name" value="R3H"/>
    <property type="match status" value="1"/>
</dbReference>
<dbReference type="Pfam" id="PF01424">
    <property type="entry name" value="R3H"/>
    <property type="match status" value="1"/>
</dbReference>
<dbReference type="PROSITE" id="PS00383">
    <property type="entry name" value="TYR_PHOSPHATASE_1"/>
    <property type="match status" value="1"/>
</dbReference>
<gene>
    <name evidence="8" type="ORF">AKO1_014990</name>
</gene>
<feature type="domain" description="Tyrosine specific protein phosphatases" evidence="6">
    <location>
        <begin position="266"/>
        <end position="323"/>
    </location>
</feature>
<dbReference type="Gene3D" id="3.30.1370.50">
    <property type="entry name" value="R3H-like domain"/>
    <property type="match status" value="1"/>
</dbReference>
<dbReference type="SUPFAM" id="SSF82708">
    <property type="entry name" value="R3H domain"/>
    <property type="match status" value="1"/>
</dbReference>
<dbReference type="Gene3D" id="3.90.190.10">
    <property type="entry name" value="Protein tyrosine phosphatase superfamily"/>
    <property type="match status" value="1"/>
</dbReference>
<evidence type="ECO:0000256" key="1">
    <source>
        <dbReference type="ARBA" id="ARBA00008601"/>
    </source>
</evidence>
<evidence type="ECO:0000259" key="7">
    <source>
        <dbReference type="PROSITE" id="PS51061"/>
    </source>
</evidence>
<dbReference type="EC" id="3.1.3.48" evidence="2"/>
<dbReference type="SMART" id="SM00195">
    <property type="entry name" value="DSPc"/>
    <property type="match status" value="1"/>
</dbReference>
<evidence type="ECO:0000259" key="6">
    <source>
        <dbReference type="PROSITE" id="PS50056"/>
    </source>
</evidence>
<dbReference type="PANTHER" id="PTHR10159">
    <property type="entry name" value="DUAL SPECIFICITY PROTEIN PHOSPHATASE"/>
    <property type="match status" value="1"/>
</dbReference>
<evidence type="ECO:0000313" key="8">
    <source>
        <dbReference type="EMBL" id="KAL0483076.1"/>
    </source>
</evidence>
<keyword evidence="9" id="KW-1185">Reference proteome</keyword>
<sequence length="459" mass="52526">MSQDVKVPIDGRIATFIAVHTVEGGPVLIEVTEDTTVENLYDELHSKATLPDSAEVFYLTTHIDPKDDSKPLLSHYKLPLVQIIVPTSGNWQSQTWSTTEVTKHSLNLYVKSDLKTHLLNQVLEFSKQNEITKLKFPTSLTNEERKFIHFIADQLNISHQSCGTEERYVQIQKKNNKKQSKKGMVNLLDMTKKSHRKIPKGMSVVLDDFLYLGSGLDAGDAEEIEKHNIRRILNVSKEWKNSTILSPEVTFKHVLLEDIPEQIIHDQFEDAIEFIKEAVKNKQKILVHCTVGKSRSASFVLAYLMKEHSLNLKQAHELLVSKRNIIKPNDGFIKQLMLYESKLFENQHTDITTGLSTSLLWEFDQPSKYVELQKEKKKKQTVDVSPIVENLLTLDVLSTIVEDHLGGEYINVNVPKLLALVREFVCNKSELEGQELRVALKLAQDKARLWYLEKINSVH</sequence>
<dbReference type="PROSITE" id="PS50056">
    <property type="entry name" value="TYR_PHOSPHATASE_2"/>
    <property type="match status" value="1"/>
</dbReference>
<dbReference type="SMART" id="SM00393">
    <property type="entry name" value="R3H"/>
    <property type="match status" value="1"/>
</dbReference>
<dbReference type="InterPro" id="IPR029021">
    <property type="entry name" value="Prot-tyrosine_phosphatase-like"/>
</dbReference>
<dbReference type="EMBL" id="JAOPGA020000927">
    <property type="protein sequence ID" value="KAL0483076.1"/>
    <property type="molecule type" value="Genomic_DNA"/>
</dbReference>
<name>A0AAW2Z1V4_9EUKA</name>
<dbReference type="PANTHER" id="PTHR10159:SF530">
    <property type="entry name" value="DUAL SPECIFICITY PROTEIN PHOSPHATASE DDB_G0271350-RELATED"/>
    <property type="match status" value="1"/>
</dbReference>
<dbReference type="InterPro" id="IPR016130">
    <property type="entry name" value="Tyr_Pase_AS"/>
</dbReference>
<dbReference type="InterPro" id="IPR036867">
    <property type="entry name" value="R3H_dom_sf"/>
</dbReference>
<protein>
    <recommendedName>
        <fullName evidence="2">protein-tyrosine-phosphatase</fullName>
        <ecNumber evidence="2">3.1.3.48</ecNumber>
    </recommendedName>
</protein>
<dbReference type="CDD" id="cd14498">
    <property type="entry name" value="DSP"/>
    <property type="match status" value="1"/>
</dbReference>
<dbReference type="GO" id="GO:0005737">
    <property type="term" value="C:cytoplasm"/>
    <property type="evidence" value="ECO:0007669"/>
    <property type="project" value="TreeGrafter"/>
</dbReference>
<evidence type="ECO:0000256" key="4">
    <source>
        <dbReference type="ARBA" id="ARBA00022912"/>
    </source>
</evidence>
<feature type="domain" description="Tyrosine-protein phosphatase" evidence="5">
    <location>
        <begin position="201"/>
        <end position="345"/>
    </location>
</feature>
<dbReference type="Proteomes" id="UP001431209">
    <property type="component" value="Unassembled WGS sequence"/>
</dbReference>
<comment type="similarity">
    <text evidence="1">Belongs to the protein-tyrosine phosphatase family. Non-receptor class dual specificity subfamily.</text>
</comment>
<organism evidence="8 9">
    <name type="scientific">Acrasis kona</name>
    <dbReference type="NCBI Taxonomy" id="1008807"/>
    <lineage>
        <taxon>Eukaryota</taxon>
        <taxon>Discoba</taxon>
        <taxon>Heterolobosea</taxon>
        <taxon>Tetramitia</taxon>
        <taxon>Eutetramitia</taxon>
        <taxon>Acrasidae</taxon>
        <taxon>Acrasis</taxon>
    </lineage>
</organism>
<dbReference type="AlphaFoldDB" id="A0AAW2Z1V4"/>
<evidence type="ECO:0000256" key="2">
    <source>
        <dbReference type="ARBA" id="ARBA00013064"/>
    </source>
</evidence>
<dbReference type="InterPro" id="IPR020422">
    <property type="entry name" value="TYR_PHOSPHATASE_DUAL_dom"/>
</dbReference>
<feature type="domain" description="R3H" evidence="7">
    <location>
        <begin position="112"/>
        <end position="176"/>
    </location>
</feature>
<keyword evidence="3" id="KW-0378">Hydrolase</keyword>
<evidence type="ECO:0000313" key="9">
    <source>
        <dbReference type="Proteomes" id="UP001431209"/>
    </source>
</evidence>
<keyword evidence="4" id="KW-0904">Protein phosphatase</keyword>
<dbReference type="GO" id="GO:0003676">
    <property type="term" value="F:nucleic acid binding"/>
    <property type="evidence" value="ECO:0007669"/>
    <property type="project" value="UniProtKB-UniRule"/>
</dbReference>
<proteinExistence type="inferred from homology"/>
<dbReference type="SUPFAM" id="SSF52799">
    <property type="entry name" value="(Phosphotyrosine protein) phosphatases II"/>
    <property type="match status" value="1"/>
</dbReference>
<dbReference type="PROSITE" id="PS50054">
    <property type="entry name" value="TYR_PHOSPHATASE_DUAL"/>
    <property type="match status" value="1"/>
</dbReference>
<reference evidence="8 9" key="1">
    <citation type="submission" date="2024-03" db="EMBL/GenBank/DDBJ databases">
        <title>The Acrasis kona genome and developmental transcriptomes reveal deep origins of eukaryotic multicellular pathways.</title>
        <authorList>
            <person name="Sheikh S."/>
            <person name="Fu C.-J."/>
            <person name="Brown M.W."/>
            <person name="Baldauf S.L."/>
        </authorList>
    </citation>
    <scope>NUCLEOTIDE SEQUENCE [LARGE SCALE GENOMIC DNA]</scope>
    <source>
        <strain evidence="8 9">ATCC MYA-3509</strain>
    </source>
</reference>
<dbReference type="GO" id="GO:0043409">
    <property type="term" value="P:negative regulation of MAPK cascade"/>
    <property type="evidence" value="ECO:0007669"/>
    <property type="project" value="TreeGrafter"/>
</dbReference>